<comment type="subunit">
    <text evidence="4">Homodimer or homotetramer.</text>
</comment>
<gene>
    <name evidence="4" type="primary">speE</name>
    <name evidence="7" type="ORF">SAMN02746019_00004120</name>
</gene>
<dbReference type="EC" id="2.5.1.16" evidence="4"/>
<comment type="caution">
    <text evidence="4">Lacks conserved residue(s) required for the propagation of feature annotation.</text>
</comment>
<evidence type="ECO:0000313" key="8">
    <source>
        <dbReference type="Proteomes" id="UP000197025"/>
    </source>
</evidence>
<dbReference type="Gene3D" id="3.40.50.150">
    <property type="entry name" value="Vaccinia Virus protein VP39"/>
    <property type="match status" value="1"/>
</dbReference>
<evidence type="ECO:0000256" key="5">
    <source>
        <dbReference type="PROSITE-ProRule" id="PRU00354"/>
    </source>
</evidence>
<dbReference type="InterPro" id="IPR035246">
    <property type="entry name" value="Spermidine_synt_N"/>
</dbReference>
<name>A0A212QQL6_9CHLR</name>
<feature type="binding site" evidence="4">
    <location>
        <position position="117"/>
    </location>
    <ligand>
        <name>S-methyl-5'-thioadenosine</name>
        <dbReference type="ChEBI" id="CHEBI:17509"/>
    </ligand>
</feature>
<dbReference type="PROSITE" id="PS01330">
    <property type="entry name" value="PABS_1"/>
    <property type="match status" value="1"/>
</dbReference>
<dbReference type="NCBIfam" id="NF002010">
    <property type="entry name" value="PRK00811.1"/>
    <property type="match status" value="1"/>
</dbReference>
<feature type="binding site" evidence="4">
    <location>
        <begin position="148"/>
        <end position="149"/>
    </location>
    <ligand>
        <name>S-methyl-5'-thioadenosine</name>
        <dbReference type="ChEBI" id="CHEBI:17509"/>
    </ligand>
</feature>
<proteinExistence type="inferred from homology"/>
<feature type="binding site" evidence="4">
    <location>
        <begin position="166"/>
        <end position="169"/>
    </location>
    <ligand>
        <name>spermidine</name>
        <dbReference type="ChEBI" id="CHEBI:57834"/>
    </ligand>
</feature>
<dbReference type="AlphaFoldDB" id="A0A212QQL6"/>
<dbReference type="EMBL" id="FYEK01000018">
    <property type="protein sequence ID" value="SNB61777.1"/>
    <property type="molecule type" value="Genomic_DNA"/>
</dbReference>
<dbReference type="InParanoid" id="A0A212QQL6"/>
<sequence>MAQGALAEEPFEGMTLTFAEESTITAVYQVRRVLAHERSSLQEIAILELENWGKALVLDGVIQFTQRDEFFYHESLVHPAMMAHPNPRRVLVIGGGDGGVAREALRYPTVEEVTVVEVDGRVVELCRQHMPEFASSFDDPRVRLIIGNGRSFLEEQAGSYDVILLDSNDPLAELARRLFDPVFFRLCAEHLTDEGMLALHLSESLFREGYLGYEAPMVRGALSQLFRYVETIPMPYSTYPCNWWSFMVCSKGLDPRVVRNPHPFRGRYYDPAYHAWLFAPAAFIERLEMLKGTF</sequence>
<dbReference type="InterPro" id="IPR037163">
    <property type="entry name" value="Spermidine_synt_N_sf"/>
</dbReference>
<dbReference type="SUPFAM" id="SSF53335">
    <property type="entry name" value="S-adenosyl-L-methionine-dependent methyltransferases"/>
    <property type="match status" value="1"/>
</dbReference>
<dbReference type="InterPro" id="IPR029063">
    <property type="entry name" value="SAM-dependent_MTases_sf"/>
</dbReference>
<evidence type="ECO:0000313" key="7">
    <source>
        <dbReference type="EMBL" id="SNB61777.1"/>
    </source>
</evidence>
<dbReference type="FunCoup" id="A0A212QQL6">
    <property type="interactions" value="317"/>
</dbReference>
<dbReference type="Proteomes" id="UP000197025">
    <property type="component" value="Unassembled WGS sequence"/>
</dbReference>
<dbReference type="OrthoDB" id="9793120at2"/>
<feature type="binding site" evidence="4">
    <location>
        <position position="73"/>
    </location>
    <ligand>
        <name>spermidine</name>
        <dbReference type="ChEBI" id="CHEBI:57834"/>
    </ligand>
</feature>
<dbReference type="PANTHER" id="PTHR11558:SF11">
    <property type="entry name" value="SPERMIDINE SYNTHASE"/>
    <property type="match status" value="1"/>
</dbReference>
<dbReference type="CDD" id="cd02440">
    <property type="entry name" value="AdoMet_MTases"/>
    <property type="match status" value="1"/>
</dbReference>
<dbReference type="GO" id="GO:0008295">
    <property type="term" value="P:spermidine biosynthetic process"/>
    <property type="evidence" value="ECO:0007669"/>
    <property type="project" value="UniProtKB-UniRule"/>
</dbReference>
<comment type="catalytic activity">
    <reaction evidence="4">
        <text>S-adenosyl 3-(methylsulfanyl)propylamine + putrescine = S-methyl-5'-thioadenosine + spermidine + H(+)</text>
        <dbReference type="Rhea" id="RHEA:12721"/>
        <dbReference type="ChEBI" id="CHEBI:15378"/>
        <dbReference type="ChEBI" id="CHEBI:17509"/>
        <dbReference type="ChEBI" id="CHEBI:57443"/>
        <dbReference type="ChEBI" id="CHEBI:57834"/>
        <dbReference type="ChEBI" id="CHEBI:326268"/>
        <dbReference type="EC" id="2.5.1.16"/>
    </reaction>
</comment>
<reference evidence="8" key="1">
    <citation type="submission" date="2017-06" db="EMBL/GenBank/DDBJ databases">
        <authorList>
            <person name="Varghese N."/>
            <person name="Submissions S."/>
        </authorList>
    </citation>
    <scope>NUCLEOTIDE SEQUENCE [LARGE SCALE GENOMIC DNA]</scope>
    <source>
        <strain evidence="8">JAD2</strain>
    </source>
</reference>
<evidence type="ECO:0000256" key="3">
    <source>
        <dbReference type="ARBA" id="ARBA00023115"/>
    </source>
</evidence>
<comment type="pathway">
    <text evidence="4">Amine and polyamine biosynthesis; spermidine biosynthesis; spermidine from putrescine: step 1/1.</text>
</comment>
<keyword evidence="2 4" id="KW-0808">Transferase</keyword>
<dbReference type="PROSITE" id="PS51006">
    <property type="entry name" value="PABS_2"/>
    <property type="match status" value="1"/>
</dbReference>
<comment type="similarity">
    <text evidence="1 4">Belongs to the spermidine/spermine synthase family.</text>
</comment>
<feature type="binding site" evidence="4">
    <location>
        <position position="42"/>
    </location>
    <ligand>
        <name>S-methyl-5'-thioadenosine</name>
        <dbReference type="ChEBI" id="CHEBI:17509"/>
    </ligand>
</feature>
<feature type="active site" description="Proton acceptor" evidence="4 5">
    <location>
        <position position="166"/>
    </location>
</feature>
<evidence type="ECO:0000256" key="2">
    <source>
        <dbReference type="ARBA" id="ARBA00022679"/>
    </source>
</evidence>
<feature type="binding site" evidence="4">
    <location>
        <position position="97"/>
    </location>
    <ligand>
        <name>spermidine</name>
        <dbReference type="ChEBI" id="CHEBI:57834"/>
    </ligand>
</feature>
<evidence type="ECO:0000259" key="6">
    <source>
        <dbReference type="PROSITE" id="PS51006"/>
    </source>
</evidence>
<evidence type="ECO:0000256" key="1">
    <source>
        <dbReference type="ARBA" id="ARBA00007867"/>
    </source>
</evidence>
<comment type="function">
    <text evidence="4">Catalyzes the irreversible transfer of a propylamine group from the amino donor S-adenosylmethioninamine (decarboxy-AdoMet) to putrescine (1,4-diaminobutane) to yield spermidine.</text>
</comment>
<dbReference type="HAMAP" id="MF_00198">
    <property type="entry name" value="Spermidine_synth"/>
    <property type="match status" value="1"/>
</dbReference>
<dbReference type="UniPathway" id="UPA00248">
    <property type="reaction ID" value="UER00314"/>
</dbReference>
<protein>
    <recommendedName>
        <fullName evidence="4">Polyamine aminopropyltransferase</fullName>
    </recommendedName>
    <alternativeName>
        <fullName evidence="4">Putrescine aminopropyltransferase</fullName>
        <shortName evidence="4">PAPT</shortName>
    </alternativeName>
    <alternativeName>
        <fullName evidence="4">Spermidine synthase</fullName>
        <shortName evidence="4">SPDS</shortName>
        <shortName evidence="4">SPDSY</shortName>
        <ecNumber evidence="4">2.5.1.16</ecNumber>
    </alternativeName>
</protein>
<dbReference type="Pfam" id="PF17284">
    <property type="entry name" value="Spermine_synt_N"/>
    <property type="match status" value="1"/>
</dbReference>
<dbReference type="InterPro" id="IPR030373">
    <property type="entry name" value="PABS_CS"/>
</dbReference>
<keyword evidence="4" id="KW-0745">Spermidine biosynthesis</keyword>
<keyword evidence="8" id="KW-1185">Reference proteome</keyword>
<evidence type="ECO:0000256" key="4">
    <source>
        <dbReference type="HAMAP-Rule" id="MF_00198"/>
    </source>
</evidence>
<dbReference type="GO" id="GO:0004766">
    <property type="term" value="F:spermidine synthase activity"/>
    <property type="evidence" value="ECO:0007669"/>
    <property type="project" value="UniProtKB-UniRule"/>
</dbReference>
<keyword evidence="3 4" id="KW-0620">Polyamine biosynthesis</keyword>
<dbReference type="InterPro" id="IPR001045">
    <property type="entry name" value="Spermi_synthase"/>
</dbReference>
<feature type="domain" description="PABS" evidence="6">
    <location>
        <begin position="14"/>
        <end position="251"/>
    </location>
</feature>
<dbReference type="RefSeq" id="WP_088570600.1">
    <property type="nucleotide sequence ID" value="NZ_FYEK01000018.1"/>
</dbReference>
<dbReference type="InterPro" id="IPR030374">
    <property type="entry name" value="PABS"/>
</dbReference>
<accession>A0A212QQL6</accession>
<dbReference type="Pfam" id="PF01564">
    <property type="entry name" value="Spermine_synth"/>
    <property type="match status" value="1"/>
</dbReference>
<dbReference type="Gene3D" id="2.30.140.10">
    <property type="entry name" value="Spermidine synthase, tetramerisation domain"/>
    <property type="match status" value="1"/>
</dbReference>
<dbReference type="PANTHER" id="PTHR11558">
    <property type="entry name" value="SPERMIDINE/SPERMINE SYNTHASE"/>
    <property type="match status" value="1"/>
</dbReference>
<organism evidence="7 8">
    <name type="scientific">Thermoflexus hugenholtzii JAD2</name>
    <dbReference type="NCBI Taxonomy" id="877466"/>
    <lineage>
        <taxon>Bacteria</taxon>
        <taxon>Bacillati</taxon>
        <taxon>Chloroflexota</taxon>
        <taxon>Thermoflexia</taxon>
        <taxon>Thermoflexales</taxon>
        <taxon>Thermoflexaceae</taxon>
        <taxon>Thermoflexus</taxon>
    </lineage>
</organism>